<comment type="caution">
    <text evidence="1">The sequence shown here is derived from an EMBL/GenBank/DDBJ whole genome shotgun (WGS) entry which is preliminary data.</text>
</comment>
<dbReference type="RefSeq" id="WP_130141897.1">
    <property type="nucleotide sequence ID" value="NZ_SGIT01000002.1"/>
</dbReference>
<name>A0A4Q6XT76_9SPHI</name>
<dbReference type="InterPro" id="IPR032774">
    <property type="entry name" value="WG_beta_rep"/>
</dbReference>
<dbReference type="PANTHER" id="PTHR37841:SF1">
    <property type="entry name" value="DUF3298 DOMAIN-CONTAINING PROTEIN"/>
    <property type="match status" value="1"/>
</dbReference>
<protein>
    <submittedName>
        <fullName evidence="1">WG repeat-containing protein</fullName>
    </submittedName>
</protein>
<dbReference type="EMBL" id="SGIT01000002">
    <property type="protein sequence ID" value="RZF59979.1"/>
    <property type="molecule type" value="Genomic_DNA"/>
</dbReference>
<proteinExistence type="predicted"/>
<keyword evidence="2" id="KW-1185">Reference proteome</keyword>
<evidence type="ECO:0000313" key="2">
    <source>
        <dbReference type="Proteomes" id="UP000292855"/>
    </source>
</evidence>
<dbReference type="Proteomes" id="UP000292855">
    <property type="component" value="Unassembled WGS sequence"/>
</dbReference>
<reference evidence="1 2" key="1">
    <citation type="submission" date="2019-02" db="EMBL/GenBank/DDBJ databases">
        <authorList>
            <person name="Li Y."/>
        </authorList>
    </citation>
    <scope>NUCLEOTIDE SEQUENCE [LARGE SCALE GENOMIC DNA]</scope>
    <source>
        <strain evidence="1 2">30C10-4-7</strain>
    </source>
</reference>
<organism evidence="1 2">
    <name type="scientific">Sphingobacterium corticibacterium</name>
    <dbReference type="NCBI Taxonomy" id="2484746"/>
    <lineage>
        <taxon>Bacteria</taxon>
        <taxon>Pseudomonadati</taxon>
        <taxon>Bacteroidota</taxon>
        <taxon>Sphingobacteriia</taxon>
        <taxon>Sphingobacteriales</taxon>
        <taxon>Sphingobacteriaceae</taxon>
        <taxon>Sphingobacterium</taxon>
    </lineage>
</organism>
<dbReference type="PANTHER" id="PTHR37841">
    <property type="entry name" value="GLR2918 PROTEIN"/>
    <property type="match status" value="1"/>
</dbReference>
<gene>
    <name evidence="1" type="ORF">EWE74_12700</name>
</gene>
<dbReference type="Pfam" id="PF14903">
    <property type="entry name" value="WG_beta_rep"/>
    <property type="match status" value="4"/>
</dbReference>
<dbReference type="OrthoDB" id="753358at2"/>
<accession>A0A4Q6XT76</accession>
<evidence type="ECO:0000313" key="1">
    <source>
        <dbReference type="EMBL" id="RZF59979.1"/>
    </source>
</evidence>
<dbReference type="AlphaFoldDB" id="A0A4Q6XT76"/>
<sequence>MSSLRSVILPLFGLNKPDGFLNLQPNYTTSMHRSILALMLSFSLSAAYSQEKLFKIDYKLALSPETFTQADTAEDDSLALLAALAAAFGEDDTPQVQAWVNPTFIRVETQGIMQNNQIQITNRNTDDSYTLYPSMHAYTKTADATDKVHIHETEDDFVVTSTADLPIRFIADTGKTIAGLPCKLAVLEFDTDEFDNSLTQDARIEIWYNESVPSLYWGEYAYLKNIPGAALYIGAFGVGIEASAVNEIDFDATLFEIPEDYILQEDIYALSFFDVPLGHDLYAFQDSTSHFIGIRDDNQQVIVAPKYGSINEFIGTHAVVTNPEFQYGIIDTEGREVIPCEWEYLALDPEMEIIFFSTDGKTGVMDYNQHVLIPAQYDHISFFSKGNALFSQDGKTGLLDLDGKVVLPAVFETIMEYDESHIIIIENERYYVVDMQSRQKTTTGYDYLLLANEGDLVIALQDNKYGYITKDGKTAIPFKYEYATPFYDGIAAVNETEDGDVLYINTKGEYVQVQESE</sequence>